<name>A0A914QHZ3_9BILA</name>
<proteinExistence type="predicted"/>
<dbReference type="WBParaSite" id="PDA_v2.g29181.t1">
    <property type="protein sequence ID" value="PDA_v2.g29181.t1"/>
    <property type="gene ID" value="PDA_v2.g29181"/>
</dbReference>
<reference evidence="3" key="1">
    <citation type="submission" date="2022-11" db="UniProtKB">
        <authorList>
            <consortium name="WormBaseParasite"/>
        </authorList>
    </citation>
    <scope>IDENTIFICATION</scope>
</reference>
<organism evidence="2 3">
    <name type="scientific">Panagrolaimus davidi</name>
    <dbReference type="NCBI Taxonomy" id="227884"/>
    <lineage>
        <taxon>Eukaryota</taxon>
        <taxon>Metazoa</taxon>
        <taxon>Ecdysozoa</taxon>
        <taxon>Nematoda</taxon>
        <taxon>Chromadorea</taxon>
        <taxon>Rhabditida</taxon>
        <taxon>Tylenchina</taxon>
        <taxon>Panagrolaimomorpha</taxon>
        <taxon>Panagrolaimoidea</taxon>
        <taxon>Panagrolaimidae</taxon>
        <taxon>Panagrolaimus</taxon>
    </lineage>
</organism>
<keyword evidence="2" id="KW-1185">Reference proteome</keyword>
<accession>A0A914QHZ3</accession>
<protein>
    <submittedName>
        <fullName evidence="3">Uncharacterized protein</fullName>
    </submittedName>
</protein>
<evidence type="ECO:0000313" key="3">
    <source>
        <dbReference type="WBParaSite" id="PDA_v2.g29181.t1"/>
    </source>
</evidence>
<evidence type="ECO:0000256" key="1">
    <source>
        <dbReference type="SAM" id="MobiDB-lite"/>
    </source>
</evidence>
<feature type="region of interest" description="Disordered" evidence="1">
    <location>
        <begin position="1"/>
        <end position="28"/>
    </location>
</feature>
<evidence type="ECO:0000313" key="2">
    <source>
        <dbReference type="Proteomes" id="UP000887578"/>
    </source>
</evidence>
<sequence>MADKSEKKRNNKKLNATAEAKKKDDEKKKLDDLRNDLNILCPVAPAPVVREILIAAGRDQDVDKSAMESAMASLSCGIADEKKAPGGISIKHVANGLKVSVAHQSHDWILENEQVQTLIAAFDISAARASGCHANIKNLAISTEASPFANCCQQEDRIRVAGTEELWIPETFKVQPFTEEEKKIYNADIRKNSAFLYNSVELFSTEGAKEVPRQTALDVAKSQHLLINYILNKDRKSFDLCKKQFDLCTHLELHKLVHQYLNGADAKNMKLFYL</sequence>
<dbReference type="AlphaFoldDB" id="A0A914QHZ3"/>
<dbReference type="Proteomes" id="UP000887578">
    <property type="component" value="Unplaced"/>
</dbReference>
<feature type="compositionally biased region" description="Basic and acidic residues" evidence="1">
    <location>
        <begin position="19"/>
        <end position="28"/>
    </location>
</feature>